<dbReference type="STRING" id="452652.KSE_07100"/>
<accession>E4N5R9</accession>
<evidence type="ECO:0000313" key="2">
    <source>
        <dbReference type="EMBL" id="BAJ26550.1"/>
    </source>
</evidence>
<dbReference type="EMBL" id="AP010968">
    <property type="protein sequence ID" value="BAJ26550.1"/>
    <property type="molecule type" value="Genomic_DNA"/>
</dbReference>
<keyword evidence="1" id="KW-0472">Membrane</keyword>
<dbReference type="Proteomes" id="UP000007076">
    <property type="component" value="Chromosome"/>
</dbReference>
<evidence type="ECO:0000313" key="3">
    <source>
        <dbReference type="Proteomes" id="UP000007076"/>
    </source>
</evidence>
<feature type="transmembrane region" description="Helical" evidence="1">
    <location>
        <begin position="149"/>
        <end position="178"/>
    </location>
</feature>
<reference evidence="2 3" key="1">
    <citation type="journal article" date="2010" name="DNA Res.">
        <title>Genome sequence of Kitasatospora setae NBRC 14216T: an evolutionary snapshot of the family Streptomycetaceae.</title>
        <authorList>
            <person name="Ichikawa N."/>
            <person name="Oguchi A."/>
            <person name="Ikeda H."/>
            <person name="Ishikawa J."/>
            <person name="Kitani S."/>
            <person name="Watanabe Y."/>
            <person name="Nakamura S."/>
            <person name="Katano Y."/>
            <person name="Kishi E."/>
            <person name="Sasagawa M."/>
            <person name="Ankai A."/>
            <person name="Fukui S."/>
            <person name="Hashimoto Y."/>
            <person name="Kamata S."/>
            <person name="Otoguro M."/>
            <person name="Tanikawa S."/>
            <person name="Nihira T."/>
            <person name="Horinouchi S."/>
            <person name="Ohnishi Y."/>
            <person name="Hayakawa M."/>
            <person name="Kuzuyama T."/>
            <person name="Arisawa A."/>
            <person name="Nomoto F."/>
            <person name="Miura H."/>
            <person name="Takahashi Y."/>
            <person name="Fujita N."/>
        </authorList>
    </citation>
    <scope>NUCLEOTIDE SEQUENCE [LARGE SCALE GENOMIC DNA]</scope>
    <source>
        <strain evidence="3">ATCC 33774 / DSM 43861 / JCM 3304 / KCC A-0304 / NBRC 14216 / KM-6054</strain>
    </source>
</reference>
<protein>
    <submittedName>
        <fullName evidence="2">Uncharacterized protein</fullName>
    </submittedName>
</protein>
<dbReference type="AlphaFoldDB" id="E4N5R9"/>
<evidence type="ECO:0000256" key="1">
    <source>
        <dbReference type="SAM" id="Phobius"/>
    </source>
</evidence>
<feature type="transmembrane region" description="Helical" evidence="1">
    <location>
        <begin position="12"/>
        <end position="32"/>
    </location>
</feature>
<organism evidence="2 3">
    <name type="scientific">Kitasatospora setae (strain ATCC 33774 / DSM 43861 / JCM 3304 / KCC A-0304 / NBRC 14216 / KM-6054)</name>
    <name type="common">Streptomyces setae</name>
    <dbReference type="NCBI Taxonomy" id="452652"/>
    <lineage>
        <taxon>Bacteria</taxon>
        <taxon>Bacillati</taxon>
        <taxon>Actinomycetota</taxon>
        <taxon>Actinomycetes</taxon>
        <taxon>Kitasatosporales</taxon>
        <taxon>Streptomycetaceae</taxon>
        <taxon>Kitasatospora</taxon>
    </lineage>
</organism>
<dbReference type="PATRIC" id="fig|452652.3.peg.703"/>
<name>E4N5R9_KITSK</name>
<proteinExistence type="predicted"/>
<dbReference type="eggNOG" id="ENOG5031HCY">
    <property type="taxonomic scope" value="Bacteria"/>
</dbReference>
<keyword evidence="3" id="KW-1185">Reference proteome</keyword>
<gene>
    <name evidence="2" type="ordered locus">KSE_07100</name>
</gene>
<dbReference type="KEGG" id="ksk:KSE_07100"/>
<feature type="transmembrane region" description="Helical" evidence="1">
    <location>
        <begin position="117"/>
        <end position="137"/>
    </location>
</feature>
<dbReference type="HOGENOM" id="CLU_1494352_0_0_11"/>
<keyword evidence="1" id="KW-0812">Transmembrane</keyword>
<keyword evidence="1" id="KW-1133">Transmembrane helix</keyword>
<sequence>MERLGRTWPWRVGGAFAVLWLAAAAVLVWLLFGGQLFALSGVSGPTGSYSVSGCFEAAESTDVSCEGRYTPASPVGAESRPMTLRGAAEQHHPGARRAVREVGGRAYEPSPVTAGEYVAFAGWTASTLGLPALWLLSSARRGRARSGEGYVFAWLGTLFGAGLLGLVLTPLFWLLAVIRG</sequence>